<accession>A0A3Q0JIX3</accession>
<organism evidence="2 3">
    <name type="scientific">Diaphorina citri</name>
    <name type="common">Asian citrus psyllid</name>
    <dbReference type="NCBI Taxonomy" id="121845"/>
    <lineage>
        <taxon>Eukaryota</taxon>
        <taxon>Metazoa</taxon>
        <taxon>Ecdysozoa</taxon>
        <taxon>Arthropoda</taxon>
        <taxon>Hexapoda</taxon>
        <taxon>Insecta</taxon>
        <taxon>Pterygota</taxon>
        <taxon>Neoptera</taxon>
        <taxon>Paraneoptera</taxon>
        <taxon>Hemiptera</taxon>
        <taxon>Sternorrhyncha</taxon>
        <taxon>Psylloidea</taxon>
        <taxon>Psyllidae</taxon>
        <taxon>Diaphorininae</taxon>
        <taxon>Diaphorina</taxon>
    </lineage>
</organism>
<gene>
    <name evidence="3" type="primary">LOC103519391</name>
</gene>
<dbReference type="RefSeq" id="XP_026686715.1">
    <property type="nucleotide sequence ID" value="XM_026830914.1"/>
</dbReference>
<evidence type="ECO:0000256" key="1">
    <source>
        <dbReference type="SAM" id="Coils"/>
    </source>
</evidence>
<evidence type="ECO:0000313" key="2">
    <source>
        <dbReference type="Proteomes" id="UP000079169"/>
    </source>
</evidence>
<feature type="coiled-coil region" evidence="1">
    <location>
        <begin position="139"/>
        <end position="169"/>
    </location>
</feature>
<keyword evidence="1" id="KW-0175">Coiled coil</keyword>
<reference evidence="3" key="1">
    <citation type="submission" date="2025-08" db="UniProtKB">
        <authorList>
            <consortium name="RefSeq"/>
        </authorList>
    </citation>
    <scope>IDENTIFICATION</scope>
</reference>
<dbReference type="KEGG" id="dci:103519391"/>
<proteinExistence type="predicted"/>
<keyword evidence="2" id="KW-1185">Reference proteome</keyword>
<name>A0A3Q0JIX3_DIACI</name>
<evidence type="ECO:0000313" key="3">
    <source>
        <dbReference type="RefSeq" id="XP_026686715.1"/>
    </source>
</evidence>
<dbReference type="PaxDb" id="121845-A0A3Q0JIX3"/>
<feature type="coiled-coil region" evidence="1">
    <location>
        <begin position="62"/>
        <end position="113"/>
    </location>
</feature>
<protein>
    <submittedName>
        <fullName evidence="3">Uncharacterized protein LOC103519391 isoform X1</fullName>
    </submittedName>
</protein>
<dbReference type="GeneID" id="103519391"/>
<dbReference type="Proteomes" id="UP000079169">
    <property type="component" value="Unplaced"/>
</dbReference>
<sequence length="548" mass="63655">MECCCELEDIKDALLQLKAKDTIYIQNQELCQELGKQKERANYLDQVLQNAKLEIQNRDCLIEKVIKENEILENELKCQTENSPNIKLICRENENLKRELECARKAMKHLEEKYEWSVQCSQEKENFIESLEKNHAHVLEKMCCEIQQLRKEKKQVEDLQEEDKEAICMLREEMSLLSEKYESMCKKLRERTMDLTNLACEYENYKRSVEVIKEYVMKNKVVPSERCQNKSQVLVKETCASSTPKREIQTATERWKQFKCTTNTDHCSKSSNEDEKKISDECKTNDCKITDCRTNDCRINECRTNDCKINECRINERNSDTKIDCRTLSNPRKRMSSGTLGKTCCPPEPSKDGDNARSPCLRPQCSSESEICTKSVDLYEKYGIGQRDKCASMYKKYRNTKSTFASLNPCRSRKLGCKPSPYRGTVLLEKLCGKDKCRTTSKDIGTSQCNQFQELRMAYCPTIANQAPTIEWYDKSPEILKPRSYSSAERSKLGDHLSMSVTREEVETKVDTLYVSEKTTREDVCPQADNIGKSKTLVKDTKKKFKFF</sequence>
<dbReference type="AlphaFoldDB" id="A0A3Q0JIX3"/>